<dbReference type="Pfam" id="PF01875">
    <property type="entry name" value="Memo"/>
    <property type="match status" value="1"/>
</dbReference>
<dbReference type="HOGENOM" id="CLU_038085_2_0_0"/>
<dbReference type="eggNOG" id="COG1355">
    <property type="taxonomic scope" value="Bacteria"/>
</dbReference>
<dbReference type="OrthoDB" id="9785549at2"/>
<dbReference type="PANTHER" id="PTHR11060">
    <property type="entry name" value="PROTEIN MEMO1"/>
    <property type="match status" value="1"/>
</dbReference>
<dbReference type="InterPro" id="IPR002737">
    <property type="entry name" value="MEMO1_fam"/>
</dbReference>
<gene>
    <name evidence="3" type="ordered locus">Tlet_0497</name>
</gene>
<organism evidence="3 4">
    <name type="scientific">Pseudothermotoga lettingae (strain ATCC BAA-301 / DSM 14385 / NBRC 107922 / TMO)</name>
    <name type="common">Thermotoga lettingae</name>
    <dbReference type="NCBI Taxonomy" id="416591"/>
    <lineage>
        <taxon>Bacteria</taxon>
        <taxon>Thermotogati</taxon>
        <taxon>Thermotogota</taxon>
        <taxon>Thermotogae</taxon>
        <taxon>Thermotogales</taxon>
        <taxon>Thermotogaceae</taxon>
        <taxon>Pseudothermotoga</taxon>
    </lineage>
</organism>
<dbReference type="AlphaFoldDB" id="A8F4I0"/>
<dbReference type="KEGG" id="tle:Tlet_0497"/>
<dbReference type="Proteomes" id="UP000002016">
    <property type="component" value="Chromosome"/>
</dbReference>
<protein>
    <recommendedName>
        <fullName evidence="2">MEMO1 family protein Tlet_0497</fullName>
    </recommendedName>
</protein>
<dbReference type="STRING" id="416591.Tlet_0497"/>
<sequence length="279" mass="30845">MRRTAVAAGSFYPASPERLKFSIEEAFTSSLGPGHIPDKPDQPLKKHSSVIVPHAGYIYSGPVAAHAYAEISKLGKPELVVLVGPNHTGYGRPIGVYNRGTWVTPFGELHVSTDAAEIFLQYCDEANADFKSHISEHSIEVQLPFLQYLFDDFQILPIAVFPIFIKSCEKIAIALDHIAENFPSTLFVFTTDFNHYESDEITVKKDQMVIDKILTKDPTGLYSVVAKEKVTMCGLSVVTSFLFMKHFGLPRLLKHATSGDVTGERSQVVGYASFICESI</sequence>
<dbReference type="PANTHER" id="PTHR11060:SF0">
    <property type="entry name" value="PROTEIN MEMO1"/>
    <property type="match status" value="1"/>
</dbReference>
<keyword evidence="4" id="KW-1185">Reference proteome</keyword>
<dbReference type="Gene3D" id="3.40.830.10">
    <property type="entry name" value="LigB-like"/>
    <property type="match status" value="1"/>
</dbReference>
<dbReference type="CDD" id="cd07361">
    <property type="entry name" value="MEMO_like"/>
    <property type="match status" value="1"/>
</dbReference>
<comment type="similarity">
    <text evidence="1 2">Belongs to the MEMO1 family.</text>
</comment>
<evidence type="ECO:0000313" key="3">
    <source>
        <dbReference type="EMBL" id="ABV33064.1"/>
    </source>
</evidence>
<dbReference type="RefSeq" id="WP_012002545.1">
    <property type="nucleotide sequence ID" value="NC_009828.1"/>
</dbReference>
<reference evidence="3 4" key="2">
    <citation type="journal article" date="2009" name="Proc. Natl. Acad. Sci. U.S.A.">
        <title>On the chimeric nature, thermophilic origin, and phylogenetic placement of the Thermotogales.</title>
        <authorList>
            <person name="Zhaxybayeva O."/>
            <person name="Swithers K.S."/>
            <person name="Lapierre P."/>
            <person name="Fournier G.P."/>
            <person name="Bickhart D.M."/>
            <person name="DeBoy R.T."/>
            <person name="Nelson K.E."/>
            <person name="Nesbo C.L."/>
            <person name="Doolittle W.F."/>
            <person name="Gogarten J.P."/>
            <person name="Noll K.M."/>
        </authorList>
    </citation>
    <scope>NUCLEOTIDE SEQUENCE [LARGE SCALE GENOMIC DNA]</scope>
    <source>
        <strain evidence="4">ATCC BAA-301 / DSM 14385 / NBRC 107922 / TMO</strain>
    </source>
</reference>
<proteinExistence type="inferred from homology"/>
<reference evidence="3 4" key="1">
    <citation type="submission" date="2007-08" db="EMBL/GenBank/DDBJ databases">
        <title>Complete sequence of Thermotoga lettingae TMO.</title>
        <authorList>
            <consortium name="US DOE Joint Genome Institute"/>
            <person name="Copeland A."/>
            <person name="Lucas S."/>
            <person name="Lapidus A."/>
            <person name="Barry K."/>
            <person name="Glavina del Rio T."/>
            <person name="Dalin E."/>
            <person name="Tice H."/>
            <person name="Pitluck S."/>
            <person name="Foster B."/>
            <person name="Bruce D."/>
            <person name="Schmutz J."/>
            <person name="Larimer F."/>
            <person name="Land M."/>
            <person name="Hauser L."/>
            <person name="Kyrpides N."/>
            <person name="Mikhailova N."/>
            <person name="Nelson K."/>
            <person name="Gogarten J.P."/>
            <person name="Noll K."/>
            <person name="Richardson P."/>
        </authorList>
    </citation>
    <scope>NUCLEOTIDE SEQUENCE [LARGE SCALE GENOMIC DNA]</scope>
    <source>
        <strain evidence="4">ATCC BAA-301 / DSM 14385 / NBRC 107922 / TMO</strain>
    </source>
</reference>
<dbReference type="EMBL" id="CP000812">
    <property type="protein sequence ID" value="ABV33064.1"/>
    <property type="molecule type" value="Genomic_DNA"/>
</dbReference>
<dbReference type="HAMAP" id="MF_00055">
    <property type="entry name" value="MEMO1"/>
    <property type="match status" value="1"/>
</dbReference>
<name>A8F4I0_PSELT</name>
<dbReference type="NCBIfam" id="TIGR04336">
    <property type="entry name" value="AmmeMemoSam_B"/>
    <property type="match status" value="1"/>
</dbReference>
<evidence type="ECO:0000256" key="2">
    <source>
        <dbReference type="HAMAP-Rule" id="MF_00055"/>
    </source>
</evidence>
<evidence type="ECO:0000256" key="1">
    <source>
        <dbReference type="ARBA" id="ARBA00006315"/>
    </source>
</evidence>
<accession>A8F4I0</accession>
<evidence type="ECO:0000313" key="4">
    <source>
        <dbReference type="Proteomes" id="UP000002016"/>
    </source>
</evidence>